<dbReference type="AlphaFoldDB" id="A0A1I3C408"/>
<keyword evidence="3" id="KW-0418">Kinase</keyword>
<dbReference type="EMBL" id="FOQH01000001">
    <property type="protein sequence ID" value="SFH69133.1"/>
    <property type="molecule type" value="Genomic_DNA"/>
</dbReference>
<accession>A0A1I3C408</accession>
<dbReference type="Pfam" id="PF04402">
    <property type="entry name" value="SIMPL"/>
    <property type="match status" value="1"/>
</dbReference>
<keyword evidence="4" id="KW-1185">Reference proteome</keyword>
<feature type="region of interest" description="Disordered" evidence="2">
    <location>
        <begin position="115"/>
        <end position="143"/>
    </location>
</feature>
<reference evidence="3 4" key="1">
    <citation type="submission" date="2016-10" db="EMBL/GenBank/DDBJ databases">
        <authorList>
            <person name="de Groot N.N."/>
        </authorList>
    </citation>
    <scope>NUCLEOTIDE SEQUENCE [LARGE SCALE GENOMIC DNA]</scope>
    <source>
        <strain evidence="3 4">CGMCC 1.11030</strain>
    </source>
</reference>
<dbReference type="GO" id="GO:0016301">
    <property type="term" value="F:kinase activity"/>
    <property type="evidence" value="ECO:0007669"/>
    <property type="project" value="UniProtKB-KW"/>
</dbReference>
<feature type="region of interest" description="Disordered" evidence="2">
    <location>
        <begin position="1"/>
        <end position="27"/>
    </location>
</feature>
<dbReference type="Gene3D" id="3.30.110.170">
    <property type="entry name" value="Protein of unknown function (DUF541), domain 1"/>
    <property type="match status" value="1"/>
</dbReference>
<name>A0A1I3C408_9RHOB</name>
<feature type="compositionally biased region" description="Basic and acidic residues" evidence="2">
    <location>
        <begin position="127"/>
        <end position="137"/>
    </location>
</feature>
<evidence type="ECO:0000256" key="1">
    <source>
        <dbReference type="SAM" id="Coils"/>
    </source>
</evidence>
<evidence type="ECO:0000313" key="4">
    <source>
        <dbReference type="Proteomes" id="UP000199377"/>
    </source>
</evidence>
<feature type="compositionally biased region" description="Pro residues" evidence="2">
    <location>
        <begin position="1"/>
        <end position="10"/>
    </location>
</feature>
<dbReference type="PANTHER" id="PTHR34387">
    <property type="entry name" value="SLR1258 PROTEIN"/>
    <property type="match status" value="1"/>
</dbReference>
<dbReference type="InterPro" id="IPR007497">
    <property type="entry name" value="SIMPL/DUF541"/>
</dbReference>
<proteinExistence type="predicted"/>
<organism evidence="3 4">
    <name type="scientific">Albimonas pacifica</name>
    <dbReference type="NCBI Taxonomy" id="1114924"/>
    <lineage>
        <taxon>Bacteria</taxon>
        <taxon>Pseudomonadati</taxon>
        <taxon>Pseudomonadota</taxon>
        <taxon>Alphaproteobacteria</taxon>
        <taxon>Rhodobacterales</taxon>
        <taxon>Paracoccaceae</taxon>
        <taxon>Albimonas</taxon>
    </lineage>
</organism>
<gene>
    <name evidence="3" type="ORF">SAMN05216258_101554</name>
</gene>
<dbReference type="Proteomes" id="UP000199377">
    <property type="component" value="Unassembled WGS sequence"/>
</dbReference>
<dbReference type="RefSeq" id="WP_092857562.1">
    <property type="nucleotide sequence ID" value="NZ_FOQH01000001.1"/>
</dbReference>
<dbReference type="GO" id="GO:0006974">
    <property type="term" value="P:DNA damage response"/>
    <property type="evidence" value="ECO:0007669"/>
    <property type="project" value="TreeGrafter"/>
</dbReference>
<dbReference type="PANTHER" id="PTHR34387:SF1">
    <property type="entry name" value="PERIPLASMIC IMMUNOGENIC PROTEIN"/>
    <property type="match status" value="1"/>
</dbReference>
<feature type="coiled-coil region" evidence="1">
    <location>
        <begin position="66"/>
        <end position="104"/>
    </location>
</feature>
<sequence>MSPRSLPPRSAPSRRADRRASSSGVATPSALSVIVVGALLVSGVAMSLPAFAQPQGGKAELRREAREEWLEEAEAAGDRLQKAIKAAGREAETLDARISKAQEADEALGAKLQLAQAAGSQPAPRPAPERPAREGRPAAEAPQCRGRLVVEGEGIETATPDVLRVSFGADARAEGPGEALAQASEAVKALLDAVLAAGVAKEDVSTTQVNLNPVYDRSERNAAPEIVAWEAGSSLAVTLKDVSKFGALATAATEAGATSISGVSFAVSDEKDRLEAARQAAVKAALARAELLAGAADARVGAILELSETGISMPGPRPMFARAAVAESAMADMPIAEGAQELRATVTATVELCQ</sequence>
<protein>
    <submittedName>
        <fullName evidence="3">Uncharacterized conserved protein YggE, contains kinase-interacting SIMPL domain</fullName>
    </submittedName>
</protein>
<evidence type="ECO:0000256" key="2">
    <source>
        <dbReference type="SAM" id="MobiDB-lite"/>
    </source>
</evidence>
<evidence type="ECO:0000313" key="3">
    <source>
        <dbReference type="EMBL" id="SFH69133.1"/>
    </source>
</evidence>
<keyword evidence="1" id="KW-0175">Coiled coil</keyword>
<dbReference type="InterPro" id="IPR052022">
    <property type="entry name" value="26kDa_periplasmic_antigen"/>
</dbReference>
<dbReference type="Gene3D" id="3.30.70.2970">
    <property type="entry name" value="Protein of unknown function (DUF541), domain 2"/>
    <property type="match status" value="1"/>
</dbReference>
<keyword evidence="3" id="KW-0808">Transferase</keyword>